<accession>A0A4S2KHJ0</accession>
<dbReference type="Proteomes" id="UP000310200">
    <property type="component" value="Unassembled WGS sequence"/>
</dbReference>
<feature type="transmembrane region" description="Helical" evidence="6">
    <location>
        <begin position="802"/>
        <end position="822"/>
    </location>
</feature>
<feature type="transmembrane region" description="Helical" evidence="6">
    <location>
        <begin position="855"/>
        <end position="876"/>
    </location>
</feature>
<feature type="domain" description="Major facilitator superfamily associated" evidence="7">
    <location>
        <begin position="393"/>
        <end position="578"/>
    </location>
</feature>
<dbReference type="PANTHER" id="PTHR16172:SF27">
    <property type="entry name" value="FI19426P1"/>
    <property type="match status" value="1"/>
</dbReference>
<evidence type="ECO:0000313" key="9">
    <source>
        <dbReference type="Proteomes" id="UP000310200"/>
    </source>
</evidence>
<protein>
    <submittedName>
        <fullName evidence="8">Major facilitator superfamily domain-containing protein 6</fullName>
    </submittedName>
</protein>
<dbReference type="InterPro" id="IPR036259">
    <property type="entry name" value="MFS_trans_sf"/>
</dbReference>
<evidence type="ECO:0000256" key="2">
    <source>
        <dbReference type="ARBA" id="ARBA00005241"/>
    </source>
</evidence>
<evidence type="ECO:0000256" key="6">
    <source>
        <dbReference type="SAM" id="Phobius"/>
    </source>
</evidence>
<feature type="transmembrane region" description="Helical" evidence="6">
    <location>
        <begin position="773"/>
        <end position="790"/>
    </location>
</feature>
<dbReference type="AlphaFoldDB" id="A0A4S2KHJ0"/>
<evidence type="ECO:0000256" key="4">
    <source>
        <dbReference type="ARBA" id="ARBA00022989"/>
    </source>
</evidence>
<organism evidence="8 9">
    <name type="scientific">Temnothorax longispinosus</name>
    <dbReference type="NCBI Taxonomy" id="300112"/>
    <lineage>
        <taxon>Eukaryota</taxon>
        <taxon>Metazoa</taxon>
        <taxon>Ecdysozoa</taxon>
        <taxon>Arthropoda</taxon>
        <taxon>Hexapoda</taxon>
        <taxon>Insecta</taxon>
        <taxon>Pterygota</taxon>
        <taxon>Neoptera</taxon>
        <taxon>Endopterygota</taxon>
        <taxon>Hymenoptera</taxon>
        <taxon>Apocrita</taxon>
        <taxon>Aculeata</taxon>
        <taxon>Formicoidea</taxon>
        <taxon>Formicidae</taxon>
        <taxon>Myrmicinae</taxon>
        <taxon>Temnothorax</taxon>
    </lineage>
</organism>
<dbReference type="PANTHER" id="PTHR16172">
    <property type="entry name" value="MAJOR FACILITATOR SUPERFAMILY DOMAIN-CONTAINING PROTEIN 6-LIKE"/>
    <property type="match status" value="1"/>
</dbReference>
<reference evidence="8 9" key="1">
    <citation type="journal article" date="2019" name="Philos. Trans. R. Soc. Lond., B, Biol. Sci.">
        <title>Ant behaviour and brain gene expression of defending hosts depend on the ecological success of the intruding social parasite.</title>
        <authorList>
            <person name="Kaur R."/>
            <person name="Stoldt M."/>
            <person name="Jongepier E."/>
            <person name="Feldmeyer B."/>
            <person name="Menzel F."/>
            <person name="Bornberg-Bauer E."/>
            <person name="Foitzik S."/>
        </authorList>
    </citation>
    <scope>NUCLEOTIDE SEQUENCE [LARGE SCALE GENOMIC DNA]</scope>
    <source>
        <tissue evidence="8">Whole body</tissue>
    </source>
</reference>
<gene>
    <name evidence="8" type="ORF">DBV15_04194</name>
</gene>
<keyword evidence="5 6" id="KW-0472">Membrane</keyword>
<proteinExistence type="inferred from homology"/>
<dbReference type="InterPro" id="IPR024989">
    <property type="entry name" value="MFS_assoc_dom"/>
</dbReference>
<dbReference type="GO" id="GO:0016020">
    <property type="term" value="C:membrane"/>
    <property type="evidence" value="ECO:0007669"/>
    <property type="project" value="UniProtKB-SubCell"/>
</dbReference>
<dbReference type="Pfam" id="PF12832">
    <property type="entry name" value="MFS_1_like"/>
    <property type="match status" value="3"/>
</dbReference>
<keyword evidence="4 6" id="KW-1133">Transmembrane helix</keyword>
<feature type="transmembrane region" description="Helical" evidence="6">
    <location>
        <begin position="102"/>
        <end position="123"/>
    </location>
</feature>
<evidence type="ECO:0000256" key="5">
    <source>
        <dbReference type="ARBA" id="ARBA00023136"/>
    </source>
</evidence>
<feature type="transmembrane region" description="Helical" evidence="6">
    <location>
        <begin position="27"/>
        <end position="49"/>
    </location>
</feature>
<keyword evidence="9" id="KW-1185">Reference proteome</keyword>
<feature type="transmembrane region" description="Helical" evidence="6">
    <location>
        <begin position="466"/>
        <end position="484"/>
    </location>
</feature>
<feature type="domain" description="Major facilitator superfamily associated" evidence="7">
    <location>
        <begin position="644"/>
        <end position="931"/>
    </location>
</feature>
<comment type="subcellular location">
    <subcellularLocation>
        <location evidence="1">Membrane</location>
        <topology evidence="1">Multi-pass membrane protein</topology>
    </subcellularLocation>
</comment>
<feature type="domain" description="Major facilitator superfamily associated" evidence="7">
    <location>
        <begin position="26"/>
        <end position="124"/>
    </location>
</feature>
<evidence type="ECO:0000256" key="1">
    <source>
        <dbReference type="ARBA" id="ARBA00004141"/>
    </source>
</evidence>
<dbReference type="InterPro" id="IPR051717">
    <property type="entry name" value="MFS_MFSD6"/>
</dbReference>
<dbReference type="EMBL" id="QBLH01002734">
    <property type="protein sequence ID" value="TGZ47287.1"/>
    <property type="molecule type" value="Genomic_DNA"/>
</dbReference>
<feature type="transmembrane region" description="Helical" evidence="6">
    <location>
        <begin position="433"/>
        <end position="454"/>
    </location>
</feature>
<evidence type="ECO:0000256" key="3">
    <source>
        <dbReference type="ARBA" id="ARBA00022692"/>
    </source>
</evidence>
<dbReference type="SUPFAM" id="SSF103473">
    <property type="entry name" value="MFS general substrate transporter"/>
    <property type="match status" value="3"/>
</dbReference>
<evidence type="ECO:0000313" key="8">
    <source>
        <dbReference type="EMBL" id="TGZ47287.1"/>
    </source>
</evidence>
<name>A0A4S2KHJ0_9HYME</name>
<dbReference type="Gene3D" id="1.20.1250.20">
    <property type="entry name" value="MFS general substrate transporter like domains"/>
    <property type="match status" value="3"/>
</dbReference>
<feature type="transmembrane region" description="Helical" evidence="6">
    <location>
        <begin position="496"/>
        <end position="517"/>
    </location>
</feature>
<feature type="transmembrane region" description="Helical" evidence="6">
    <location>
        <begin position="523"/>
        <end position="544"/>
    </location>
</feature>
<comment type="similarity">
    <text evidence="2">Belongs to the major facilitator superfamily. MFSD6 family.</text>
</comment>
<evidence type="ECO:0000259" key="7">
    <source>
        <dbReference type="Pfam" id="PF12832"/>
    </source>
</evidence>
<keyword evidence="3 6" id="KW-0812">Transmembrane</keyword>
<feature type="transmembrane region" description="Helical" evidence="6">
    <location>
        <begin position="61"/>
        <end position="82"/>
    </location>
</feature>
<sequence length="931" mass="102958">MATTASTEKMDLDKDLPKKKCINTNLISLKFLLFIFFGGIGCLFPFLPLHMTKVGLSIENVRFVSMVSPAIAILGPLIAGPIADKLAGRQSNNDKSSTGRYLRVMIAVACIFSALFYSLLMLVPTVDCALPAGKGPGLKFNCDRRGAVVRQERCEDRFGCHRWADDDSGVGAMLLENCNYACYPTGWRRWHSEQTRTTTFRSNADVEVDLFDGSGETTVAPLVNELYAQENRDETKKARRYVMIENEPPHLCYKDEGDNVVCHVYTEYSGTLPVNGSLGQALNPENEAEWCAYPVAEYFACRIPPDLEMCIRDRRQERCEDRFGCHRWADDDSGVGAMLLENCNYACYPTGWRRWHSEQTRTTTFRSNADVEVDLFDGSGETTVAPLVNELYAQVVALSANGMPLSPPEWWWHTRSGMLALPMSAVKRYGSETAALVFVLLVMGTFWSVIDSYLPLHLQKLGGDELSIGIAMTIKAVAASLFLWKSEHLVDYCGHSNLLITAFTVYIIRFTGLSLVSDPWWSLISGALEVFTLGIMWVTAILYLRHLVPRHLTVTAQALPVIAHFCVGRCLGAVIGAYINFGDEDLVQSLSRDVMHTPSRVPVNPPQSCKVSGTFNTRIIRAYQVLALPLTSTLILQAAIRDYELKYSGTLPVNGSLGQALNPENEAEWCAYPVAEYFACRIPPDLEVKMAEFNQSCSIECDLVDPYTLPGNVLVKSQCQRTGDWTEAAFWMYLFVRSVADIFPTTAVALIDAAVVIATRETSCGRGDVGRQLAFGSLGFALLGPLSGYLSTLTCDIGPAYWLPLVLHAALMILAAVVALSANGMPLSPPEWWWHTRSGMLALPMSAVKRYGSETAALVFVLLVMGTFWSVIDSYLPLHLQKLGGDELSIGIAMTIKAVAASLFLWKSEHLVDYCGHSNLLITAFTVYIIR</sequence>
<comment type="caution">
    <text evidence="8">The sequence shown here is derived from an EMBL/GenBank/DDBJ whole genome shotgun (WGS) entry which is preliminary data.</text>
</comment>